<feature type="domain" description="AB hydrolase-1" evidence="3">
    <location>
        <begin position="82"/>
        <end position="281"/>
    </location>
</feature>
<dbReference type="InterPro" id="IPR029058">
    <property type="entry name" value="AB_hydrolase_fold"/>
</dbReference>
<dbReference type="eggNOG" id="COG0596">
    <property type="taxonomic scope" value="Bacteria"/>
</dbReference>
<dbReference type="Proteomes" id="UP000000466">
    <property type="component" value="Chromosome"/>
</dbReference>
<dbReference type="InterPro" id="IPR000073">
    <property type="entry name" value="AB_hydrolase_1"/>
</dbReference>
<dbReference type="Gene3D" id="3.40.50.1820">
    <property type="entry name" value="alpha/beta hydrolase"/>
    <property type="match status" value="1"/>
</dbReference>
<dbReference type="STRING" id="1117647.M5M_01775"/>
<proteinExistence type="inferred from homology"/>
<dbReference type="Pfam" id="PF00561">
    <property type="entry name" value="Abhydrolase_1"/>
    <property type="match status" value="1"/>
</dbReference>
<dbReference type="InterPro" id="IPR013595">
    <property type="entry name" value="Pept_S33_TAP-like_C"/>
</dbReference>
<evidence type="ECO:0000259" key="3">
    <source>
        <dbReference type="Pfam" id="PF00561"/>
    </source>
</evidence>
<keyword evidence="6" id="KW-1185">Reference proteome</keyword>
<evidence type="ECO:0000313" key="6">
    <source>
        <dbReference type="Proteomes" id="UP000000466"/>
    </source>
</evidence>
<evidence type="ECO:0000256" key="1">
    <source>
        <dbReference type="ARBA" id="ARBA00010088"/>
    </source>
</evidence>
<gene>
    <name evidence="5" type="ordered locus">M5M_01775</name>
</gene>
<sequence length="516" mass="57418">MKWFVALVLALGCALWVFLRGPASVAPLPPDQRELVSVACWFETDQRWPEQCFQLHVTDAGFEFELPLVVLPGRMASANSEALLYLSGGPGGSVFISSDDIDYWRGLQDRLNGPLDLVLVDRRGTGLSAPLLQCDFASREYRRALSEDLNAFEESGRLFQAYQWCFERQLAHGPDAQKVPLQTLGTRADADDIQSLPALLGYEQWHLWGVSYGTRLAMQVALDQPAGLTSLVLDSVYPPGFGKAEEWPGLMQMAMHRFFQWCDNNACISDTDMNAETVFQQALHHLSQSPRRLELPSWYGDAPFVLMANDQRFLQIVFGAIYDPYLWPDIGASVGDIYRGDSSPALRGLAENFVNNAFDPSFSDLVFYAAECKDNALSDPDAIDTAVQQHPRYQRYMEGLAQWDVCQLPLFESLRGSESMTLDNLARIEQPVLLIAGEIDPITPVEWLAPVRALLPRWQQALFANEGHAVVASSLCAEQLLAQFIRSSAGFLTNSDEKCTGESFVLSRAVDAFASP</sequence>
<dbReference type="KEGG" id="saga:M5M_01775"/>
<evidence type="ECO:0000259" key="4">
    <source>
        <dbReference type="Pfam" id="PF08386"/>
    </source>
</evidence>
<reference evidence="5 6" key="1">
    <citation type="journal article" date="2013" name="Genome Announc.">
        <title>Complete genome sequence of Simiduia agarivorans SA1(T), a marine bacterium able to degrade a variety of polysaccharides.</title>
        <authorList>
            <person name="Lin S.Y."/>
            <person name="Shieh W.Y."/>
            <person name="Chen J.S."/>
            <person name="Tang S.L."/>
        </authorList>
    </citation>
    <scope>NUCLEOTIDE SEQUENCE [LARGE SCALE GENOMIC DNA]</scope>
    <source>
        <strain evidence="6">DSM 21679 / JCM 13881 / BCRC 17597 / SA1</strain>
    </source>
</reference>
<evidence type="ECO:0000256" key="2">
    <source>
        <dbReference type="ARBA" id="ARBA00022801"/>
    </source>
</evidence>
<organism evidence="5 6">
    <name type="scientific">Simiduia agarivorans (strain DSM 21679 / JCM 13881 / BCRC 17597 / SA1)</name>
    <dbReference type="NCBI Taxonomy" id="1117647"/>
    <lineage>
        <taxon>Bacteria</taxon>
        <taxon>Pseudomonadati</taxon>
        <taxon>Pseudomonadota</taxon>
        <taxon>Gammaproteobacteria</taxon>
        <taxon>Cellvibrionales</taxon>
        <taxon>Cellvibrionaceae</taxon>
        <taxon>Simiduia</taxon>
    </lineage>
</organism>
<dbReference type="SUPFAM" id="SSF53474">
    <property type="entry name" value="alpha/beta-Hydrolases"/>
    <property type="match status" value="1"/>
</dbReference>
<dbReference type="EMBL" id="CP003746">
    <property type="protein sequence ID" value="AFU97578.1"/>
    <property type="molecule type" value="Genomic_DNA"/>
</dbReference>
<dbReference type="InterPro" id="IPR051601">
    <property type="entry name" value="Serine_prot/Carboxylest_S33"/>
</dbReference>
<dbReference type="AlphaFoldDB" id="K4KHY2"/>
<dbReference type="PANTHER" id="PTHR43248">
    <property type="entry name" value="2-SUCCINYL-6-HYDROXY-2,4-CYCLOHEXADIENE-1-CARBOXYLATE SYNTHASE"/>
    <property type="match status" value="1"/>
</dbReference>
<dbReference type="HOGENOM" id="CLU_025429_1_0_6"/>
<dbReference type="RefSeq" id="WP_015045751.1">
    <property type="nucleotide sequence ID" value="NC_018868.3"/>
</dbReference>
<dbReference type="Pfam" id="PF08386">
    <property type="entry name" value="Abhydrolase_4"/>
    <property type="match status" value="1"/>
</dbReference>
<protein>
    <submittedName>
        <fullName evidence="5">Alpha/beta fold family hydrolase</fullName>
    </submittedName>
</protein>
<dbReference type="PANTHER" id="PTHR43248:SF25">
    <property type="entry name" value="AB HYDROLASE-1 DOMAIN-CONTAINING PROTEIN-RELATED"/>
    <property type="match status" value="1"/>
</dbReference>
<name>K4KHY2_SIMAS</name>
<keyword evidence="2 5" id="KW-0378">Hydrolase</keyword>
<accession>K4KHY2</accession>
<dbReference type="GO" id="GO:0016787">
    <property type="term" value="F:hydrolase activity"/>
    <property type="evidence" value="ECO:0007669"/>
    <property type="project" value="UniProtKB-KW"/>
</dbReference>
<feature type="domain" description="Peptidase S33 tripeptidyl aminopeptidase-like C-terminal" evidence="4">
    <location>
        <begin position="426"/>
        <end position="487"/>
    </location>
</feature>
<comment type="similarity">
    <text evidence="1">Belongs to the peptidase S33 family.</text>
</comment>
<evidence type="ECO:0000313" key="5">
    <source>
        <dbReference type="EMBL" id="AFU97578.1"/>
    </source>
</evidence>